<keyword evidence="7 17" id="KW-0812">Transmembrane</keyword>
<comment type="similarity">
    <text evidence="4 15">Belongs to the peptidase M28 family.</text>
</comment>
<evidence type="ECO:0000256" key="1">
    <source>
        <dbReference type="ARBA" id="ARBA00001947"/>
    </source>
</evidence>
<feature type="transmembrane region" description="Helical" evidence="17">
    <location>
        <begin position="515"/>
        <end position="534"/>
    </location>
</feature>
<sequence length="987" mass="108822">MVANPLAFRPSQVTFLTTVVYIAVIVALLVVQHTVPAPPSETPYAGVNITEAWLDLKKLSNGYHPYNSRKNDKVRDWLLTRIHELLKANGVSYGVESAAMRVSADKTNAPVVVFNDMTSNLTFSAASGVASTVPSVSTYFEGTNIIVYVRGSQDDEGDWWRRGGQPSSGGSLVNAHYDSVSTGYGATDDGVGVITLLQLIKHFTTEGNQPTKGFVALFNNGEEDYLNGARVFGRHPVSAFPRVFLNLEGAGAGGRATLFRATDLQAASAYKKSPHPFGTIVSGDAFKSGFIRSQTDYVVFNENMGMRGLDVAFMEPRARYHTEDDDARHTSPNSIWHMLSAAVTTMQALTSDTGTTFEGDAAGKHQAPSGQGSSAVWFDVFGKAFLTFELHSLFAVSVSLLVVAPLALILTGAILSHFDKFYLFSHCLPPHPEADHDQSISLHALRGILRFPTIFLASTAILVGFAFMLNKLNPFIVYSSPYTVWSMMASAWVYCMWFLARATNFIRPTALNRHYALLWLFVVGWILLVIETVYEERYQLALGYPVVWYFLAVSVATLLGFLELFSLPTKSQYAEDQSFEADAQRPRSAESDTQDRPQSSGTQPNAVTNGEDQDDAEDATESTSLLRGSKTTFARYNRSDHANTGSNAGLQERTIGSQSVFGDEQIWSQYLSDWVWVFQFLILAPITIIILGQIGLLLMTATNQTLVDGSSALLVYILVALVTVLVFTPLSPFIHRHSYHIPTLLLFVFIGTLIYNLAAFPFSPTSRMKFFFLQRLNLDTGINQVSLAGVESSFMDDIVGSLPSTAGQDIVKQTSSARSDLIEYSWKGLAPRVVPTNGTLPPEKTYSQWLSLNATRAKGLNSASIRVSGLSTRSCRIYFDRPVDDIVVKGSDEDPRFPRIGEAGSKELRLWSRQWGRPWDVTFSWKSSKGKNVGDEGMDGRVVCLWNDQDERTAIPALKEIRRFAPDWSTVTKMGDGLVEGSKSFML</sequence>
<dbReference type="EMBL" id="JAQQWI010000022">
    <property type="protein sequence ID" value="KAK7995934.1"/>
    <property type="molecule type" value="Genomic_DNA"/>
</dbReference>
<comment type="subcellular location">
    <subcellularLocation>
        <location evidence="3">Vacuole membrane</location>
        <topology evidence="3">Multi-pass membrane protein</topology>
    </subcellularLocation>
</comment>
<dbReference type="Pfam" id="PF22251">
    <property type="entry name" value="PFF1_TM"/>
    <property type="match status" value="1"/>
</dbReference>
<reference evidence="21 22" key="1">
    <citation type="submission" date="2023-01" db="EMBL/GenBank/DDBJ databases">
        <title>Analysis of 21 Apiospora genomes using comparative genomics revels a genus with tremendous synthesis potential of carbohydrate active enzymes and secondary metabolites.</title>
        <authorList>
            <person name="Sorensen T."/>
        </authorList>
    </citation>
    <scope>NUCLEOTIDE SEQUENCE [LARGE SCALE GENOMIC DNA]</scope>
    <source>
        <strain evidence="21 22">CBS 20057</strain>
    </source>
</reference>
<feature type="transmembrane region" description="Helical" evidence="17">
    <location>
        <begin position="713"/>
        <end position="734"/>
    </location>
</feature>
<keyword evidence="13 17" id="KW-0472">Membrane</keyword>
<proteinExistence type="inferred from homology"/>
<dbReference type="InterPro" id="IPR053976">
    <property type="entry name" value="PFF1_TM"/>
</dbReference>
<evidence type="ECO:0000256" key="4">
    <source>
        <dbReference type="ARBA" id="ARBA00010918"/>
    </source>
</evidence>
<comment type="function">
    <text evidence="2">May be involved in vacuolar sorting and osmoregulation.</text>
</comment>
<evidence type="ECO:0000256" key="7">
    <source>
        <dbReference type="ARBA" id="ARBA00022692"/>
    </source>
</evidence>
<dbReference type="Pfam" id="PF04389">
    <property type="entry name" value="Peptidase_M28"/>
    <property type="match status" value="1"/>
</dbReference>
<evidence type="ECO:0000313" key="22">
    <source>
        <dbReference type="Proteomes" id="UP001396898"/>
    </source>
</evidence>
<evidence type="ECO:0000256" key="17">
    <source>
        <dbReference type="SAM" id="Phobius"/>
    </source>
</evidence>
<dbReference type="InterPro" id="IPR048024">
    <property type="entry name" value="Fxna-like_M28_dom"/>
</dbReference>
<gene>
    <name evidence="21" type="ORF">PG991_015401</name>
</gene>
<feature type="transmembrane region" description="Helical" evidence="17">
    <location>
        <begin position="546"/>
        <end position="565"/>
    </location>
</feature>
<keyword evidence="8 15" id="KW-0479">Metal-binding</keyword>
<feature type="transmembrane region" description="Helical" evidence="17">
    <location>
        <begin position="448"/>
        <end position="470"/>
    </location>
</feature>
<dbReference type="Proteomes" id="UP001396898">
    <property type="component" value="Unassembled WGS sequence"/>
</dbReference>
<evidence type="ECO:0000256" key="9">
    <source>
        <dbReference type="ARBA" id="ARBA00022801"/>
    </source>
</evidence>
<dbReference type="SUPFAM" id="SSF53187">
    <property type="entry name" value="Zn-dependent exopeptidases"/>
    <property type="match status" value="1"/>
</dbReference>
<feature type="transmembrane region" description="Helical" evidence="17">
    <location>
        <begin position="741"/>
        <end position="762"/>
    </location>
</feature>
<evidence type="ECO:0000256" key="15">
    <source>
        <dbReference type="RuleBase" id="RU361240"/>
    </source>
</evidence>
<protein>
    <recommendedName>
        <fullName evidence="15">Peptide hydrolase</fullName>
        <ecNumber evidence="15">3.4.-.-</ecNumber>
    </recommendedName>
</protein>
<dbReference type="PANTHER" id="PTHR12147:SF58">
    <property type="entry name" value="VACUOLAR MEMBRANE PROTEASE"/>
    <property type="match status" value="1"/>
</dbReference>
<evidence type="ECO:0000256" key="10">
    <source>
        <dbReference type="ARBA" id="ARBA00022833"/>
    </source>
</evidence>
<dbReference type="InterPro" id="IPR045175">
    <property type="entry name" value="M28_fam"/>
</dbReference>
<evidence type="ECO:0000259" key="20">
    <source>
        <dbReference type="Pfam" id="PF22251"/>
    </source>
</evidence>
<feature type="transmembrane region" description="Helical" evidence="17">
    <location>
        <begin position="393"/>
        <end position="415"/>
    </location>
</feature>
<evidence type="ECO:0000256" key="12">
    <source>
        <dbReference type="ARBA" id="ARBA00023049"/>
    </source>
</evidence>
<feature type="domain" description="Vacuolar membrane protease transmembrane" evidence="20">
    <location>
        <begin position="449"/>
        <end position="741"/>
    </location>
</feature>
<feature type="transmembrane region" description="Helical" evidence="17">
    <location>
        <begin position="674"/>
        <end position="701"/>
    </location>
</feature>
<feature type="region of interest" description="Disordered" evidence="16">
    <location>
        <begin position="578"/>
        <end position="624"/>
    </location>
</feature>
<dbReference type="InterPro" id="IPR007484">
    <property type="entry name" value="Peptidase_M28"/>
</dbReference>
<comment type="caution">
    <text evidence="21">The sequence shown here is derived from an EMBL/GenBank/DDBJ whole genome shotgun (WGS) entry which is preliminary data.</text>
</comment>
<dbReference type="InterPro" id="IPR053975">
    <property type="entry name" value="PFF1_C"/>
</dbReference>
<keyword evidence="14" id="KW-0325">Glycoprotein</keyword>
<keyword evidence="6 15" id="KW-0645">Protease</keyword>
<evidence type="ECO:0000256" key="14">
    <source>
        <dbReference type="ARBA" id="ARBA00023180"/>
    </source>
</evidence>
<evidence type="ECO:0000259" key="18">
    <source>
        <dbReference type="Pfam" id="PF04389"/>
    </source>
</evidence>
<keyword evidence="12" id="KW-0482">Metalloprotease</keyword>
<feature type="transmembrane region" description="Helical" evidence="17">
    <location>
        <begin position="482"/>
        <end position="503"/>
    </location>
</feature>
<keyword evidence="22" id="KW-1185">Reference proteome</keyword>
<keyword evidence="5" id="KW-0926">Vacuole</keyword>
<dbReference type="EC" id="3.4.-.-" evidence="15"/>
<evidence type="ECO:0000259" key="19">
    <source>
        <dbReference type="Pfam" id="PF22250"/>
    </source>
</evidence>
<keyword evidence="10 15" id="KW-0862">Zinc</keyword>
<evidence type="ECO:0000256" key="13">
    <source>
        <dbReference type="ARBA" id="ARBA00023136"/>
    </source>
</evidence>
<dbReference type="Gene3D" id="3.40.630.10">
    <property type="entry name" value="Zn peptidases"/>
    <property type="match status" value="1"/>
</dbReference>
<evidence type="ECO:0000256" key="2">
    <source>
        <dbReference type="ARBA" id="ARBA00003273"/>
    </source>
</evidence>
<name>A0ABR1R1I2_9PEZI</name>
<evidence type="ECO:0000256" key="11">
    <source>
        <dbReference type="ARBA" id="ARBA00022989"/>
    </source>
</evidence>
<feature type="domain" description="Peptidase M28" evidence="18">
    <location>
        <begin position="171"/>
        <end position="343"/>
    </location>
</feature>
<feature type="compositionally biased region" description="Polar residues" evidence="16">
    <location>
        <begin position="596"/>
        <end position="610"/>
    </location>
</feature>
<comment type="cofactor">
    <cofactor evidence="1">
        <name>Zn(2+)</name>
        <dbReference type="ChEBI" id="CHEBI:29105"/>
    </cofactor>
</comment>
<feature type="compositionally biased region" description="Basic and acidic residues" evidence="16">
    <location>
        <begin position="582"/>
        <end position="595"/>
    </location>
</feature>
<dbReference type="CDD" id="cd03875">
    <property type="entry name" value="M28_Fxna_like"/>
    <property type="match status" value="1"/>
</dbReference>
<evidence type="ECO:0000256" key="3">
    <source>
        <dbReference type="ARBA" id="ARBA00004128"/>
    </source>
</evidence>
<accession>A0ABR1R1I2</accession>
<feature type="domain" description="Vacuolar membrane protease C-terminal" evidence="19">
    <location>
        <begin position="768"/>
        <end position="980"/>
    </location>
</feature>
<evidence type="ECO:0000256" key="8">
    <source>
        <dbReference type="ARBA" id="ARBA00022723"/>
    </source>
</evidence>
<evidence type="ECO:0000256" key="16">
    <source>
        <dbReference type="SAM" id="MobiDB-lite"/>
    </source>
</evidence>
<evidence type="ECO:0000256" key="5">
    <source>
        <dbReference type="ARBA" id="ARBA00022554"/>
    </source>
</evidence>
<organism evidence="21 22">
    <name type="scientific">Apiospora marii</name>
    <dbReference type="NCBI Taxonomy" id="335849"/>
    <lineage>
        <taxon>Eukaryota</taxon>
        <taxon>Fungi</taxon>
        <taxon>Dikarya</taxon>
        <taxon>Ascomycota</taxon>
        <taxon>Pezizomycotina</taxon>
        <taxon>Sordariomycetes</taxon>
        <taxon>Xylariomycetidae</taxon>
        <taxon>Amphisphaeriales</taxon>
        <taxon>Apiosporaceae</taxon>
        <taxon>Apiospora</taxon>
    </lineage>
</organism>
<evidence type="ECO:0000256" key="6">
    <source>
        <dbReference type="ARBA" id="ARBA00022670"/>
    </source>
</evidence>
<dbReference type="Pfam" id="PF22250">
    <property type="entry name" value="PFF1_C"/>
    <property type="match status" value="1"/>
</dbReference>
<feature type="compositionally biased region" description="Acidic residues" evidence="16">
    <location>
        <begin position="611"/>
        <end position="620"/>
    </location>
</feature>
<keyword evidence="11 17" id="KW-1133">Transmembrane helix</keyword>
<evidence type="ECO:0000313" key="21">
    <source>
        <dbReference type="EMBL" id="KAK7995934.1"/>
    </source>
</evidence>
<keyword evidence="9 15" id="KW-0378">Hydrolase</keyword>
<dbReference type="PANTHER" id="PTHR12147">
    <property type="entry name" value="METALLOPEPTIDASE M28 FAMILY MEMBER"/>
    <property type="match status" value="1"/>
</dbReference>
<feature type="transmembrane region" description="Helical" evidence="17">
    <location>
        <begin position="12"/>
        <end position="31"/>
    </location>
</feature>